<proteinExistence type="predicted"/>
<gene>
    <name evidence="1" type="ORF">NIES2135_04000</name>
</gene>
<organism evidence="1 2">
    <name type="scientific">Leptolyngbya boryana NIES-2135</name>
    <dbReference type="NCBI Taxonomy" id="1973484"/>
    <lineage>
        <taxon>Bacteria</taxon>
        <taxon>Bacillati</taxon>
        <taxon>Cyanobacteriota</taxon>
        <taxon>Cyanophyceae</taxon>
        <taxon>Leptolyngbyales</taxon>
        <taxon>Leptolyngbyaceae</taxon>
        <taxon>Leptolyngbya group</taxon>
        <taxon>Leptolyngbya</taxon>
    </lineage>
</organism>
<dbReference type="EMBL" id="AP018203">
    <property type="protein sequence ID" value="BAY53594.1"/>
    <property type="molecule type" value="Genomic_DNA"/>
</dbReference>
<evidence type="ECO:0000313" key="2">
    <source>
        <dbReference type="Proteomes" id="UP000217895"/>
    </source>
</evidence>
<dbReference type="InterPro" id="IPR011990">
    <property type="entry name" value="TPR-like_helical_dom_sf"/>
</dbReference>
<evidence type="ECO:0000313" key="1">
    <source>
        <dbReference type="EMBL" id="BAY53594.1"/>
    </source>
</evidence>
<protein>
    <submittedName>
        <fullName evidence="1">Uncharacterized protein</fullName>
    </submittedName>
</protein>
<accession>A0A1Z4JA02</accession>
<dbReference type="SUPFAM" id="SSF48452">
    <property type="entry name" value="TPR-like"/>
    <property type="match status" value="2"/>
</dbReference>
<dbReference type="Gene3D" id="1.25.40.10">
    <property type="entry name" value="Tetratricopeptide repeat domain"/>
    <property type="match status" value="4"/>
</dbReference>
<name>A0A1Z4JA02_LEPBY</name>
<sequence>MVSSKRQALCPKSFMSRSIHPWLLLSIFTLIAPTFLVVTRHLVAPHPASAQPASITCNPNEQLESKLATLTNQAREALDRQDAETAGTALQEAITIALQVKNTPFQADLVQSWLIEPYNGFPTLRIIQLNQQLKSPQKLRALLDQFLTLTNRLPSANSAEKTRAFVAIARQYAALKQLRIANNLMARARQLEPQIKAPDLRAIALIEIAEAYAELSQPQVAQTTLAQVEKILPRLAVEESNRIVERAAVTYARIGNYPKAQQTLERLSKVPEAFANTQESIVQTYLSNGKLADAEKLAQSISATPQKISALAKVAIAYRKTPSQSTSLFRQATTLAQSVEDPYQKDTLLQKLVEAYVQAEQLDAALQLAKSVKNLRTDTLKSVVVAHQEAGKTAQAKALLSQQLVAIKALSDSWEQRGQVWTVIETAIAANQFDWIREDWAQISSIDYGLMDWQIIQIAKAYAQTGQHSQAAEWVRKLPLENRPLEQIRALSAIALVTAQAGNSTLANQMLEQALQTIDPLDKAYRERINREGGDLFSLERFKPTALASIALVYSQTQQPEKARQLLQQVVVFSSKIDDPSIASFTDNPFAQFIEAKQYLGALQIAEGTAFPEVKSARLQTSALGLLTINRFDLVQPIANQTTEPVSKTQLLLAIAQRYTELNQSQKAVSYLAQAFQVAQTIPGEESQFDRLGTDGGTVIPIETDRGSMLEAIAIQYARVNRMSEAMKVANTLKEKATRDEAIQKARCARTTSMRA</sequence>
<keyword evidence="2" id="KW-1185">Reference proteome</keyword>
<dbReference type="AlphaFoldDB" id="A0A1Z4JA02"/>
<reference evidence="1 2" key="1">
    <citation type="submission" date="2017-06" db="EMBL/GenBank/DDBJ databases">
        <title>Genome sequencing of cyanobaciteial culture collection at National Institute for Environmental Studies (NIES).</title>
        <authorList>
            <person name="Hirose Y."/>
            <person name="Shimura Y."/>
            <person name="Fujisawa T."/>
            <person name="Nakamura Y."/>
            <person name="Kawachi M."/>
        </authorList>
    </citation>
    <scope>NUCLEOTIDE SEQUENCE [LARGE SCALE GENOMIC DNA]</scope>
    <source>
        <strain evidence="1 2">NIES-2135</strain>
    </source>
</reference>
<dbReference type="Proteomes" id="UP000217895">
    <property type="component" value="Chromosome"/>
</dbReference>